<keyword evidence="13" id="KW-1185">Reference proteome</keyword>
<dbReference type="RefSeq" id="WP_158423991.1">
    <property type="nucleotide sequence ID" value="NZ_JAOQJQ010000001.1"/>
</dbReference>
<evidence type="ECO:0000256" key="3">
    <source>
        <dbReference type="ARBA" id="ARBA00012438"/>
    </source>
</evidence>
<dbReference type="PANTHER" id="PTHR45528">
    <property type="entry name" value="SENSOR HISTIDINE KINASE CPXA"/>
    <property type="match status" value="1"/>
</dbReference>
<name>A0ABT2THI6_9FIRM</name>
<dbReference type="InterPro" id="IPR003661">
    <property type="entry name" value="HisK_dim/P_dom"/>
</dbReference>
<dbReference type="CDD" id="cd00082">
    <property type="entry name" value="HisKA"/>
    <property type="match status" value="1"/>
</dbReference>
<sequence length="294" mass="33279">MNTLLFILCGILAAALIISLLKIFSMRRSIDEIRTEFQAKLKEDTNTLITLTTSDKKICRLAAQINRQLAVIRKKELKYRQGDQELKDAVTNISHDLRTPLTAVCGYMSLLKKEHLSPQAVEYLSVIDNRIEALKKLTEELFRYSVIISIQEYHTRETVSLNACLEESIASFYVSFKEAGIIPQINIPQQKIKRVLNKNALSRIFENLLNNALKYSDKDLFISLNLQGEIYFTNTASSLDEISAGQLFNRFFTVENGKNSTGLGLAIAKMLTEELGGTISASWQNKQLTIKLCF</sequence>
<evidence type="ECO:0000256" key="9">
    <source>
        <dbReference type="ARBA" id="ARBA00023012"/>
    </source>
</evidence>
<keyword evidence="8" id="KW-1133">Transmembrane helix</keyword>
<dbReference type="InterPro" id="IPR003594">
    <property type="entry name" value="HATPase_dom"/>
</dbReference>
<evidence type="ECO:0000256" key="4">
    <source>
        <dbReference type="ARBA" id="ARBA00022553"/>
    </source>
</evidence>
<evidence type="ECO:0000256" key="5">
    <source>
        <dbReference type="ARBA" id="ARBA00022679"/>
    </source>
</evidence>
<gene>
    <name evidence="12" type="ORF">OCV88_02200</name>
</gene>
<dbReference type="EMBL" id="JAOQJQ010000001">
    <property type="protein sequence ID" value="MCU6761147.1"/>
    <property type="molecule type" value="Genomic_DNA"/>
</dbReference>
<dbReference type="InterPro" id="IPR050398">
    <property type="entry name" value="HssS/ArlS-like"/>
</dbReference>
<proteinExistence type="predicted"/>
<evidence type="ECO:0000256" key="7">
    <source>
        <dbReference type="ARBA" id="ARBA00022777"/>
    </source>
</evidence>
<dbReference type="EC" id="2.7.13.3" evidence="3"/>
<evidence type="ECO:0000256" key="2">
    <source>
        <dbReference type="ARBA" id="ARBA00004141"/>
    </source>
</evidence>
<comment type="caution">
    <text evidence="12">The sequence shown here is derived from an EMBL/GenBank/DDBJ whole genome shotgun (WGS) entry which is preliminary data.</text>
</comment>
<comment type="catalytic activity">
    <reaction evidence="1">
        <text>ATP + protein L-histidine = ADP + protein N-phospho-L-histidine.</text>
        <dbReference type="EC" id="2.7.13.3"/>
    </reaction>
</comment>
<keyword evidence="5" id="KW-0808">Transferase</keyword>
<dbReference type="InterPro" id="IPR036097">
    <property type="entry name" value="HisK_dim/P_sf"/>
</dbReference>
<evidence type="ECO:0000313" key="12">
    <source>
        <dbReference type="EMBL" id="MCU6761147.1"/>
    </source>
</evidence>
<dbReference type="SUPFAM" id="SSF47384">
    <property type="entry name" value="Homodimeric domain of signal transducing histidine kinase"/>
    <property type="match status" value="1"/>
</dbReference>
<dbReference type="SMART" id="SM00387">
    <property type="entry name" value="HATPase_c"/>
    <property type="match status" value="1"/>
</dbReference>
<dbReference type="SUPFAM" id="SSF55874">
    <property type="entry name" value="ATPase domain of HSP90 chaperone/DNA topoisomerase II/histidine kinase"/>
    <property type="match status" value="1"/>
</dbReference>
<evidence type="ECO:0000313" key="13">
    <source>
        <dbReference type="Proteomes" id="UP001652442"/>
    </source>
</evidence>
<dbReference type="InterPro" id="IPR005467">
    <property type="entry name" value="His_kinase_dom"/>
</dbReference>
<dbReference type="PRINTS" id="PR00344">
    <property type="entry name" value="BCTRLSENSOR"/>
</dbReference>
<dbReference type="Pfam" id="PF02518">
    <property type="entry name" value="HATPase_c"/>
    <property type="match status" value="1"/>
</dbReference>
<evidence type="ECO:0000256" key="6">
    <source>
        <dbReference type="ARBA" id="ARBA00022692"/>
    </source>
</evidence>
<dbReference type="Proteomes" id="UP001652442">
    <property type="component" value="Unassembled WGS sequence"/>
</dbReference>
<dbReference type="InterPro" id="IPR004358">
    <property type="entry name" value="Sig_transdc_His_kin-like_C"/>
</dbReference>
<evidence type="ECO:0000256" key="10">
    <source>
        <dbReference type="ARBA" id="ARBA00023136"/>
    </source>
</evidence>
<dbReference type="PROSITE" id="PS50109">
    <property type="entry name" value="HIS_KIN"/>
    <property type="match status" value="1"/>
</dbReference>
<evidence type="ECO:0000256" key="1">
    <source>
        <dbReference type="ARBA" id="ARBA00000085"/>
    </source>
</evidence>
<keyword evidence="10" id="KW-0472">Membrane</keyword>
<dbReference type="PANTHER" id="PTHR45528:SF8">
    <property type="entry name" value="HISTIDINE KINASE"/>
    <property type="match status" value="1"/>
</dbReference>
<organism evidence="12 13">
    <name type="scientific">Brotonthovivens ammoniilytica</name>
    <dbReference type="NCBI Taxonomy" id="2981725"/>
    <lineage>
        <taxon>Bacteria</taxon>
        <taxon>Bacillati</taxon>
        <taxon>Bacillota</taxon>
        <taxon>Clostridia</taxon>
        <taxon>Lachnospirales</taxon>
        <taxon>Lachnospiraceae</taxon>
        <taxon>Brotonthovivens</taxon>
    </lineage>
</organism>
<evidence type="ECO:0000256" key="8">
    <source>
        <dbReference type="ARBA" id="ARBA00022989"/>
    </source>
</evidence>
<reference evidence="12 13" key="1">
    <citation type="journal article" date="2021" name="ISME Commun">
        <title>Automated analysis of genomic sequences facilitates high-throughput and comprehensive description of bacteria.</title>
        <authorList>
            <person name="Hitch T.C.A."/>
        </authorList>
    </citation>
    <scope>NUCLEOTIDE SEQUENCE [LARGE SCALE GENOMIC DNA]</scope>
    <source>
        <strain evidence="12 13">Sanger_109</strain>
    </source>
</reference>
<dbReference type="InterPro" id="IPR036890">
    <property type="entry name" value="HATPase_C_sf"/>
</dbReference>
<feature type="domain" description="Histidine kinase" evidence="11">
    <location>
        <begin position="92"/>
        <end position="294"/>
    </location>
</feature>
<protein>
    <recommendedName>
        <fullName evidence="3">histidine kinase</fullName>
        <ecNumber evidence="3">2.7.13.3</ecNumber>
    </recommendedName>
</protein>
<comment type="subcellular location">
    <subcellularLocation>
        <location evidence="2">Membrane</location>
        <topology evidence="2">Multi-pass membrane protein</topology>
    </subcellularLocation>
</comment>
<accession>A0ABT2THI6</accession>
<evidence type="ECO:0000259" key="11">
    <source>
        <dbReference type="PROSITE" id="PS50109"/>
    </source>
</evidence>
<keyword evidence="6" id="KW-0812">Transmembrane</keyword>
<keyword evidence="9" id="KW-0902">Two-component regulatory system</keyword>
<dbReference type="Gene3D" id="1.10.287.130">
    <property type="match status" value="1"/>
</dbReference>
<keyword evidence="7 12" id="KW-0418">Kinase</keyword>
<keyword evidence="4" id="KW-0597">Phosphoprotein</keyword>
<dbReference type="GO" id="GO:0016301">
    <property type="term" value="F:kinase activity"/>
    <property type="evidence" value="ECO:0007669"/>
    <property type="project" value="UniProtKB-KW"/>
</dbReference>
<dbReference type="Gene3D" id="3.30.565.10">
    <property type="entry name" value="Histidine kinase-like ATPase, C-terminal domain"/>
    <property type="match status" value="1"/>
</dbReference>
<dbReference type="SMART" id="SM00388">
    <property type="entry name" value="HisKA"/>
    <property type="match status" value="1"/>
</dbReference>
<dbReference type="Pfam" id="PF00512">
    <property type="entry name" value="HisKA"/>
    <property type="match status" value="1"/>
</dbReference>